<dbReference type="Pfam" id="PF00689">
    <property type="entry name" value="Cation_ATPase_C"/>
    <property type="match status" value="1"/>
</dbReference>
<dbReference type="Pfam" id="PF00702">
    <property type="entry name" value="Hydrolase"/>
    <property type="match status" value="1"/>
</dbReference>
<evidence type="ECO:0000313" key="11">
    <source>
        <dbReference type="Proteomes" id="UP000031057"/>
    </source>
</evidence>
<dbReference type="InterPro" id="IPR044492">
    <property type="entry name" value="P_typ_ATPase_HD_dom"/>
</dbReference>
<dbReference type="InterPro" id="IPR006068">
    <property type="entry name" value="ATPase_P-typ_cation-transptr_C"/>
</dbReference>
<evidence type="ECO:0000259" key="9">
    <source>
        <dbReference type="SMART" id="SM00831"/>
    </source>
</evidence>
<dbReference type="EMBL" id="JTDI01000001">
    <property type="protein sequence ID" value="KHK93333.1"/>
    <property type="molecule type" value="Genomic_DNA"/>
</dbReference>
<evidence type="ECO:0000256" key="2">
    <source>
        <dbReference type="ARBA" id="ARBA00022692"/>
    </source>
</evidence>
<organism evidence="10 11">
    <name type="scientific">Novosphingobium malaysiense</name>
    <dbReference type="NCBI Taxonomy" id="1348853"/>
    <lineage>
        <taxon>Bacteria</taxon>
        <taxon>Pseudomonadati</taxon>
        <taxon>Pseudomonadota</taxon>
        <taxon>Alphaproteobacteria</taxon>
        <taxon>Sphingomonadales</taxon>
        <taxon>Sphingomonadaceae</taxon>
        <taxon>Novosphingobium</taxon>
    </lineage>
</organism>
<dbReference type="Proteomes" id="UP000031057">
    <property type="component" value="Unassembled WGS sequence"/>
</dbReference>
<dbReference type="SFLD" id="SFLDS00003">
    <property type="entry name" value="Haloacid_Dehalogenase"/>
    <property type="match status" value="1"/>
</dbReference>
<dbReference type="RefSeq" id="WP_039279243.1">
    <property type="nucleotide sequence ID" value="NZ_JTDI01000001.1"/>
</dbReference>
<dbReference type="PANTHER" id="PTHR42861">
    <property type="entry name" value="CALCIUM-TRANSPORTING ATPASE"/>
    <property type="match status" value="1"/>
</dbReference>
<dbReference type="GO" id="GO:0015662">
    <property type="term" value="F:P-type ion transporter activity"/>
    <property type="evidence" value="ECO:0007669"/>
    <property type="project" value="UniProtKB-ARBA"/>
</dbReference>
<dbReference type="InterPro" id="IPR018303">
    <property type="entry name" value="ATPase_P-typ_P_site"/>
</dbReference>
<sequence length="853" mass="91025">MTDSNARPTCQGLSHDEAEARLAADGPNELSGAKKRSIIAVAAGVLREPMLLFLLAAGAIYLVLGELHDALILMVFAGLTIVIAVVQEARTEKAIDALRDLSMPQATVIRDGRRQSIRSRDVVRGDLLVLSEGGRVAADGWIVEADTLQADEAILTGESVAVSKAALTGEEPSEVPVPGGDGIPYAYSGTLVVRGAGLMRVHATGPRTRIGAIGQSLTTLGDETPRLTLQTRKLVRWFAAGGIGVSVLAILLYGFLRGGWVDALLSGIALAMSLLPEELPVVLTLFMTMGALRMSRSRVLARKGTAIETLGAATVLCTDKTGTLTQNRMEVEELRLPDGAAFRPDEDGVTFPEPFRGLARAGILACPEEPFDPMEKAFHQLDSAFPEVDLKDRQDSGWTLHHHYPLAPELLAMSHVWTSEEQDGKFIAAKGAPEAIAELCGLAGEDLRAVEASVADMAGRGLRVLGVAEACWEEGALPDSQRQFDFSFAGLVGLADPLRESVPDAVRTLQSAGIRVVMITGDYPATAGAIADKAGITKGGILAGEDIAALDDEELAERIGSIAVFARVMPEQKLRIVRALKAAGEVVAMTGDGVNDAPSLKAAHIGVAMGQRGTDVAREASSLVLLDDDFKSIPVAVRLGRRIYDNIRKATEFIFAVHLPIGGLALTPLLTGWPIILGPVHIALLEMIIDPVCSLSFEAEPEEVDIMQRRPRDPDSPLVTRALLRWSVMQGCLALVFLVTLAAWANFSGMAHEQFRATCFAGLICAVLTLVFINRSFRTAGGDHRAGHNVTFVVILGVTGLIYASLFLIQPVADLFHFAVLDPRSVAAVAVMVAVLATVLVLAKRRFGRRIVR</sequence>
<dbReference type="GO" id="GO:0016887">
    <property type="term" value="F:ATP hydrolysis activity"/>
    <property type="evidence" value="ECO:0007669"/>
    <property type="project" value="InterPro"/>
</dbReference>
<evidence type="ECO:0000256" key="7">
    <source>
        <dbReference type="ARBA" id="ARBA00023136"/>
    </source>
</evidence>
<dbReference type="InterPro" id="IPR004014">
    <property type="entry name" value="ATPase_P-typ_cation-transptr_N"/>
</dbReference>
<dbReference type="InterPro" id="IPR023214">
    <property type="entry name" value="HAD_sf"/>
</dbReference>
<dbReference type="SFLD" id="SFLDF00027">
    <property type="entry name" value="p-type_atpase"/>
    <property type="match status" value="1"/>
</dbReference>
<dbReference type="GO" id="GO:0005524">
    <property type="term" value="F:ATP binding"/>
    <property type="evidence" value="ECO:0007669"/>
    <property type="project" value="UniProtKB-KW"/>
</dbReference>
<dbReference type="SUPFAM" id="SSF81653">
    <property type="entry name" value="Calcium ATPase, transduction domain A"/>
    <property type="match status" value="1"/>
</dbReference>
<evidence type="ECO:0000256" key="3">
    <source>
        <dbReference type="ARBA" id="ARBA00022741"/>
    </source>
</evidence>
<evidence type="ECO:0000256" key="4">
    <source>
        <dbReference type="ARBA" id="ARBA00022840"/>
    </source>
</evidence>
<dbReference type="SFLD" id="SFLDG00002">
    <property type="entry name" value="C1.7:_P-type_atpase_like"/>
    <property type="match status" value="1"/>
</dbReference>
<keyword evidence="11" id="KW-1185">Reference proteome</keyword>
<feature type="transmembrane region" description="Helical" evidence="8">
    <location>
        <begin position="234"/>
        <end position="256"/>
    </location>
</feature>
<keyword evidence="3" id="KW-0547">Nucleotide-binding</keyword>
<dbReference type="InterPro" id="IPR001757">
    <property type="entry name" value="P_typ_ATPase"/>
</dbReference>
<feature type="transmembrane region" description="Helical" evidence="8">
    <location>
        <begin position="38"/>
        <end position="64"/>
    </location>
</feature>
<dbReference type="InterPro" id="IPR023298">
    <property type="entry name" value="ATPase_P-typ_TM_dom_sf"/>
</dbReference>
<feature type="transmembrane region" description="Helical" evidence="8">
    <location>
        <begin position="825"/>
        <end position="843"/>
    </location>
</feature>
<dbReference type="PROSITE" id="PS00154">
    <property type="entry name" value="ATPASE_E1_E2"/>
    <property type="match status" value="1"/>
</dbReference>
<comment type="caution">
    <text evidence="10">The sequence shown here is derived from an EMBL/GenBank/DDBJ whole genome shotgun (WGS) entry which is preliminary data.</text>
</comment>
<keyword evidence="2 8" id="KW-0812">Transmembrane</keyword>
<dbReference type="PRINTS" id="PR00120">
    <property type="entry name" value="HATPASE"/>
</dbReference>
<feature type="domain" description="Cation-transporting P-type ATPase N-terminal" evidence="9">
    <location>
        <begin position="3"/>
        <end position="66"/>
    </location>
</feature>
<feature type="transmembrane region" description="Helical" evidence="8">
    <location>
        <begin position="755"/>
        <end position="777"/>
    </location>
</feature>
<reference evidence="10 11" key="1">
    <citation type="submission" date="2014-10" db="EMBL/GenBank/DDBJ databases">
        <title>Genome sequence of Novosphingobium malaysiense MUSC 273(T).</title>
        <authorList>
            <person name="Lee L.-H."/>
        </authorList>
    </citation>
    <scope>NUCLEOTIDE SEQUENCE [LARGE SCALE GENOMIC DNA]</scope>
    <source>
        <strain evidence="10 11">MUSC 273</strain>
    </source>
</reference>
<dbReference type="InterPro" id="IPR036412">
    <property type="entry name" value="HAD-like_sf"/>
</dbReference>
<accession>A0A0B1ZVX4</accession>
<dbReference type="SMART" id="SM00831">
    <property type="entry name" value="Cation_ATPase_N"/>
    <property type="match status" value="1"/>
</dbReference>
<dbReference type="Gene3D" id="3.40.1110.10">
    <property type="entry name" value="Calcium-transporting ATPase, cytoplasmic domain N"/>
    <property type="match status" value="2"/>
</dbReference>
<keyword evidence="7 8" id="KW-0472">Membrane</keyword>
<dbReference type="OrthoDB" id="391538at2"/>
<dbReference type="PRINTS" id="PR00119">
    <property type="entry name" value="CATATPASE"/>
</dbReference>
<feature type="transmembrane region" description="Helical" evidence="8">
    <location>
        <begin position="70"/>
        <end position="89"/>
    </location>
</feature>
<dbReference type="GO" id="GO:0016020">
    <property type="term" value="C:membrane"/>
    <property type="evidence" value="ECO:0007669"/>
    <property type="project" value="UniProtKB-SubCell"/>
</dbReference>
<keyword evidence="6 8" id="KW-1133">Transmembrane helix</keyword>
<keyword evidence="4" id="KW-0067">ATP-binding</keyword>
<dbReference type="Gene3D" id="2.70.150.10">
    <property type="entry name" value="Calcium-transporting ATPase, cytoplasmic transduction domain A"/>
    <property type="match status" value="1"/>
</dbReference>
<dbReference type="SUPFAM" id="SSF56784">
    <property type="entry name" value="HAD-like"/>
    <property type="match status" value="1"/>
</dbReference>
<keyword evidence="5" id="KW-1278">Translocase</keyword>
<gene>
    <name evidence="10" type="ORF">LK12_03240</name>
</gene>
<dbReference type="STRING" id="1348853.LK12_03240"/>
<evidence type="ECO:0000313" key="10">
    <source>
        <dbReference type="EMBL" id="KHK93333.1"/>
    </source>
</evidence>
<evidence type="ECO:0000256" key="8">
    <source>
        <dbReference type="SAM" id="Phobius"/>
    </source>
</evidence>
<dbReference type="NCBIfam" id="TIGR01494">
    <property type="entry name" value="ATPase_P-type"/>
    <property type="match status" value="2"/>
</dbReference>
<dbReference type="AlphaFoldDB" id="A0A0B1ZVX4"/>
<dbReference type="Gene3D" id="3.40.50.1000">
    <property type="entry name" value="HAD superfamily/HAD-like"/>
    <property type="match status" value="2"/>
</dbReference>
<dbReference type="InterPro" id="IPR023299">
    <property type="entry name" value="ATPase_P-typ_cyto_dom_N"/>
</dbReference>
<proteinExistence type="predicted"/>
<name>A0A0B1ZVX4_9SPHN</name>
<evidence type="ECO:0000256" key="6">
    <source>
        <dbReference type="ARBA" id="ARBA00022989"/>
    </source>
</evidence>
<dbReference type="Gene3D" id="1.20.1110.10">
    <property type="entry name" value="Calcium-transporting ATPase, transmembrane domain"/>
    <property type="match status" value="2"/>
</dbReference>
<dbReference type="InterPro" id="IPR008250">
    <property type="entry name" value="ATPase_P-typ_transduc_dom_A_sf"/>
</dbReference>
<dbReference type="SUPFAM" id="SSF81660">
    <property type="entry name" value="Metal cation-transporting ATPase, ATP-binding domain N"/>
    <property type="match status" value="1"/>
</dbReference>
<dbReference type="InterPro" id="IPR059000">
    <property type="entry name" value="ATPase_P-type_domA"/>
</dbReference>
<feature type="transmembrane region" description="Helical" evidence="8">
    <location>
        <begin position="718"/>
        <end position="743"/>
    </location>
</feature>
<dbReference type="Pfam" id="PF00690">
    <property type="entry name" value="Cation_ATPase_N"/>
    <property type="match status" value="1"/>
</dbReference>
<evidence type="ECO:0000256" key="1">
    <source>
        <dbReference type="ARBA" id="ARBA00004141"/>
    </source>
</evidence>
<comment type="subcellular location">
    <subcellularLocation>
        <location evidence="1">Membrane</location>
        <topology evidence="1">Multi-pass membrane protein</topology>
    </subcellularLocation>
</comment>
<dbReference type="Pfam" id="PF00122">
    <property type="entry name" value="E1-E2_ATPase"/>
    <property type="match status" value="1"/>
</dbReference>
<protein>
    <submittedName>
        <fullName evidence="10">ATPase</fullName>
    </submittedName>
</protein>
<evidence type="ECO:0000256" key="5">
    <source>
        <dbReference type="ARBA" id="ARBA00022967"/>
    </source>
</evidence>
<dbReference type="SUPFAM" id="SSF81665">
    <property type="entry name" value="Calcium ATPase, transmembrane domain M"/>
    <property type="match status" value="1"/>
</dbReference>
<feature type="transmembrane region" description="Helical" evidence="8">
    <location>
        <begin position="789"/>
        <end position="813"/>
    </location>
</feature>